<evidence type="ECO:0000256" key="1">
    <source>
        <dbReference type="ARBA" id="ARBA00023587"/>
    </source>
</evidence>
<dbReference type="CDD" id="cd01614">
    <property type="entry name" value="EutN_CcmL"/>
    <property type="match status" value="1"/>
</dbReference>
<comment type="subcellular location">
    <subcellularLocation>
        <location evidence="1">Carboxysome</location>
    </subcellularLocation>
</comment>
<keyword evidence="2" id="KW-1282">Carboxysome</keyword>
<dbReference type="Proteomes" id="UP000463470">
    <property type="component" value="Unassembled WGS sequence"/>
</dbReference>
<dbReference type="SUPFAM" id="SSF159133">
    <property type="entry name" value="EutN/CcmL-like"/>
    <property type="match status" value="1"/>
</dbReference>
<dbReference type="PROSITE" id="PS51932">
    <property type="entry name" value="BMV"/>
    <property type="match status" value="1"/>
</dbReference>
<dbReference type="RefSeq" id="WP_161258615.1">
    <property type="nucleotide sequence ID" value="NZ_WXEY01000009.1"/>
</dbReference>
<dbReference type="GO" id="GO:0031470">
    <property type="term" value="C:carboxysome"/>
    <property type="evidence" value="ECO:0007669"/>
    <property type="project" value="UniProtKB-SubCell"/>
</dbReference>
<sequence>MWIGTVVGNVVSTSKDESLVGSKLLIVKPMSNSSANKIGLIVAVDTVGAGSGERVLVLQGTSARLILNNKNSAVDAAIVGIIDSIELDERLLNDAD</sequence>
<comment type="caution">
    <text evidence="4">The sequence shown here is derived from an EMBL/GenBank/DDBJ whole genome shotgun (WGS) entry which is preliminary data.</text>
</comment>
<dbReference type="Pfam" id="PF03319">
    <property type="entry name" value="EutN_CcmL"/>
    <property type="match status" value="1"/>
</dbReference>
<keyword evidence="3" id="KW-1283">Bacterial microcompartment</keyword>
<dbReference type="AlphaFoldDB" id="A0A845L4W1"/>
<dbReference type="Gene3D" id="2.40.50.220">
    <property type="entry name" value="EutN/Ccml"/>
    <property type="match status" value="1"/>
</dbReference>
<gene>
    <name evidence="4" type="ORF">GTO91_10240</name>
</gene>
<reference evidence="4 5" key="1">
    <citation type="submission" date="2020-01" db="EMBL/GenBank/DDBJ databases">
        <title>Whole-genome sequence of Heliobacterium undosum DSM 13378.</title>
        <authorList>
            <person name="Kyndt J.A."/>
            <person name="Meyer T.E."/>
        </authorList>
    </citation>
    <scope>NUCLEOTIDE SEQUENCE [LARGE SCALE GENOMIC DNA]</scope>
    <source>
        <strain evidence="4 5">DSM 13378</strain>
    </source>
</reference>
<dbReference type="InterPro" id="IPR036677">
    <property type="entry name" value="EutN_CcmL_sf"/>
</dbReference>
<dbReference type="PANTHER" id="PTHR36539:SF1">
    <property type="entry name" value="BACTERIAL MICROCOMPARTMENT SHELL VERTEX PROTEIN EUTN"/>
    <property type="match status" value="1"/>
</dbReference>
<protein>
    <submittedName>
        <fullName evidence="4">Ethanolamine utilization protein EutN</fullName>
    </submittedName>
</protein>
<dbReference type="EMBL" id="WXEY01000009">
    <property type="protein sequence ID" value="MZP30085.1"/>
    <property type="molecule type" value="Genomic_DNA"/>
</dbReference>
<proteinExistence type="predicted"/>
<organism evidence="4 5">
    <name type="scientific">Heliomicrobium undosum</name>
    <dbReference type="NCBI Taxonomy" id="121734"/>
    <lineage>
        <taxon>Bacteria</taxon>
        <taxon>Bacillati</taxon>
        <taxon>Bacillota</taxon>
        <taxon>Clostridia</taxon>
        <taxon>Eubacteriales</taxon>
        <taxon>Heliobacteriaceae</taxon>
        <taxon>Heliomicrobium</taxon>
    </lineage>
</organism>
<keyword evidence="5" id="KW-1185">Reference proteome</keyword>
<dbReference type="OrthoDB" id="196195at2"/>
<dbReference type="InterPro" id="IPR004992">
    <property type="entry name" value="EutN_CcmL"/>
</dbReference>
<name>A0A845L4W1_9FIRM</name>
<evidence type="ECO:0000256" key="2">
    <source>
        <dbReference type="ARBA" id="ARBA00023669"/>
    </source>
</evidence>
<evidence type="ECO:0000313" key="5">
    <source>
        <dbReference type="Proteomes" id="UP000463470"/>
    </source>
</evidence>
<evidence type="ECO:0000313" key="4">
    <source>
        <dbReference type="EMBL" id="MZP30085.1"/>
    </source>
</evidence>
<evidence type="ECO:0000256" key="3">
    <source>
        <dbReference type="ARBA" id="ARBA00024446"/>
    </source>
</evidence>
<accession>A0A845L4W1</accession>
<dbReference type="PANTHER" id="PTHR36539">
    <property type="entry name" value="ETHANOLAMINE UTILIZATION PROTEIN EUTN"/>
    <property type="match status" value="1"/>
</dbReference>